<feature type="transmembrane region" description="Helical" evidence="6">
    <location>
        <begin position="176"/>
        <end position="198"/>
    </location>
</feature>
<feature type="transmembrane region" description="Helical" evidence="6">
    <location>
        <begin position="271"/>
        <end position="292"/>
    </location>
</feature>
<feature type="transmembrane region" description="Helical" evidence="6">
    <location>
        <begin position="471"/>
        <end position="494"/>
    </location>
</feature>
<feature type="transmembrane region" description="Helical" evidence="6">
    <location>
        <begin position="80"/>
        <end position="100"/>
    </location>
</feature>
<feature type="transmembrane region" description="Helical" evidence="6">
    <location>
        <begin position="330"/>
        <end position="349"/>
    </location>
</feature>
<accession>A0A8S3YY01</accession>
<evidence type="ECO:0008006" key="9">
    <source>
        <dbReference type="Google" id="ProtNLM"/>
    </source>
</evidence>
<feature type="transmembrane region" description="Helical" evidence="6">
    <location>
        <begin position="500"/>
        <end position="522"/>
    </location>
</feature>
<dbReference type="OrthoDB" id="3026777at2759"/>
<feature type="transmembrane region" description="Helical" evidence="6">
    <location>
        <begin position="204"/>
        <end position="229"/>
    </location>
</feature>
<name>A0A8S3YY01_9EUPU</name>
<feature type="compositionally biased region" description="Polar residues" evidence="5">
    <location>
        <begin position="1"/>
        <end position="11"/>
    </location>
</feature>
<dbReference type="Proteomes" id="UP000678393">
    <property type="component" value="Unassembled WGS sequence"/>
</dbReference>
<evidence type="ECO:0000256" key="1">
    <source>
        <dbReference type="ARBA" id="ARBA00004141"/>
    </source>
</evidence>
<keyword evidence="8" id="KW-1185">Reference proteome</keyword>
<gene>
    <name evidence="7" type="ORF">CUNI_LOCUS5769</name>
</gene>
<keyword evidence="2 6" id="KW-0812">Transmembrane</keyword>
<feature type="transmembrane region" description="Helical" evidence="6">
    <location>
        <begin position="241"/>
        <end position="265"/>
    </location>
</feature>
<organism evidence="7 8">
    <name type="scientific">Candidula unifasciata</name>
    <dbReference type="NCBI Taxonomy" id="100452"/>
    <lineage>
        <taxon>Eukaryota</taxon>
        <taxon>Metazoa</taxon>
        <taxon>Spiralia</taxon>
        <taxon>Lophotrochozoa</taxon>
        <taxon>Mollusca</taxon>
        <taxon>Gastropoda</taxon>
        <taxon>Heterobranchia</taxon>
        <taxon>Euthyneura</taxon>
        <taxon>Panpulmonata</taxon>
        <taxon>Eupulmonata</taxon>
        <taxon>Stylommatophora</taxon>
        <taxon>Helicina</taxon>
        <taxon>Helicoidea</taxon>
        <taxon>Geomitridae</taxon>
        <taxon>Candidula</taxon>
    </lineage>
</organism>
<feature type="compositionally biased region" description="Polar residues" evidence="5">
    <location>
        <begin position="36"/>
        <end position="47"/>
    </location>
</feature>
<feature type="transmembrane region" description="Helical" evidence="6">
    <location>
        <begin position="355"/>
        <end position="374"/>
    </location>
</feature>
<evidence type="ECO:0000256" key="5">
    <source>
        <dbReference type="SAM" id="MobiDB-lite"/>
    </source>
</evidence>
<evidence type="ECO:0000256" key="6">
    <source>
        <dbReference type="SAM" id="Phobius"/>
    </source>
</evidence>
<feature type="region of interest" description="Disordered" evidence="5">
    <location>
        <begin position="1"/>
        <end position="22"/>
    </location>
</feature>
<comment type="caution">
    <text evidence="7">The sequence shown here is derived from an EMBL/GenBank/DDBJ whole genome shotgun (WGS) entry which is preliminary data.</text>
</comment>
<keyword evidence="4 6" id="KW-0472">Membrane</keyword>
<comment type="subcellular location">
    <subcellularLocation>
        <location evidence="1">Membrane</location>
        <topology evidence="1">Multi-pass membrane protein</topology>
    </subcellularLocation>
</comment>
<evidence type="ECO:0000256" key="4">
    <source>
        <dbReference type="ARBA" id="ARBA00023136"/>
    </source>
</evidence>
<evidence type="ECO:0000256" key="3">
    <source>
        <dbReference type="ARBA" id="ARBA00022989"/>
    </source>
</evidence>
<evidence type="ECO:0000313" key="8">
    <source>
        <dbReference type="Proteomes" id="UP000678393"/>
    </source>
</evidence>
<dbReference type="GO" id="GO:0022857">
    <property type="term" value="F:transmembrane transporter activity"/>
    <property type="evidence" value="ECO:0007669"/>
    <property type="project" value="TreeGrafter"/>
</dbReference>
<dbReference type="PANTHER" id="PTHR23507">
    <property type="entry name" value="ZGC:174356"/>
    <property type="match status" value="1"/>
</dbReference>
<dbReference type="SUPFAM" id="SSF103473">
    <property type="entry name" value="MFS general substrate transporter"/>
    <property type="match status" value="1"/>
</dbReference>
<feature type="transmembrane region" description="Helical" evidence="6">
    <location>
        <begin position="395"/>
        <end position="418"/>
    </location>
</feature>
<dbReference type="EMBL" id="CAJHNH020000855">
    <property type="protein sequence ID" value="CAG5120211.1"/>
    <property type="molecule type" value="Genomic_DNA"/>
</dbReference>
<dbReference type="AlphaFoldDB" id="A0A8S3YY01"/>
<sequence>MDNSDGTQHTPPTGYLPSINAENTGLLSSSTTRIYENYNSTHNTPPTSGHDLGDETTPSLSINKDGSIPSVEVIISQRPLALVTLMVVLSVSSGCLNSLIMDQYLYQHFAGIVFGNTSIDTSRPFKCLFLKLSSSFLLFCFFDSLSINSQGYFSGEPSPFKGIIFFSLLLIMSRKLLLLIPTMGFLVKSVLVPIVVYWDLDITWFYLGYGIDGICGNTCGILLGTFLYTSDVTPRDQKRTLGVTIVESVKGAVGSAVFVVTGQLIENTGFFIPACVAAGIQFLAVLLVCVLPDQKPVLSETKLREIKSLKGALLHMFAPFHKPKIKRVRYMICLAAAAFFLAIIVRVGLDKVQNLYLMNLPFCFDAITLGWFLFARDLIQNTFTLLAVIFLFRHLPGMVLVIAGAMSMVAYCMLYSFAKFDWEILYLGKSMSVQCFSYISLPFLGLAQNFPFSIIRGESSRLLGSDYQGPLFASVAVIESIAYAAGVPIFLYIYKATLGYFTGFVFLVGAGIMLVAFVIIIYHRLWLVHVRSIQYHTVTVPPLATDDKSE</sequence>
<evidence type="ECO:0000313" key="7">
    <source>
        <dbReference type="EMBL" id="CAG5120211.1"/>
    </source>
</evidence>
<feature type="transmembrane region" description="Helical" evidence="6">
    <location>
        <begin position="430"/>
        <end position="450"/>
    </location>
</feature>
<dbReference type="Gene3D" id="1.20.1250.20">
    <property type="entry name" value="MFS general substrate transporter like domains"/>
    <property type="match status" value="1"/>
</dbReference>
<protein>
    <recommendedName>
        <fullName evidence="9">Solute carrier family 46 member 3</fullName>
    </recommendedName>
</protein>
<proteinExistence type="predicted"/>
<dbReference type="PANTHER" id="PTHR23507:SF1">
    <property type="entry name" value="FI18259P1-RELATED"/>
    <property type="match status" value="1"/>
</dbReference>
<dbReference type="GO" id="GO:0016020">
    <property type="term" value="C:membrane"/>
    <property type="evidence" value="ECO:0007669"/>
    <property type="project" value="UniProtKB-SubCell"/>
</dbReference>
<dbReference type="InterPro" id="IPR036259">
    <property type="entry name" value="MFS_trans_sf"/>
</dbReference>
<feature type="region of interest" description="Disordered" evidence="5">
    <location>
        <begin position="36"/>
        <end position="63"/>
    </location>
</feature>
<reference evidence="7" key="1">
    <citation type="submission" date="2021-04" db="EMBL/GenBank/DDBJ databases">
        <authorList>
            <consortium name="Molecular Ecology Group"/>
        </authorList>
    </citation>
    <scope>NUCLEOTIDE SEQUENCE</scope>
</reference>
<evidence type="ECO:0000256" key="2">
    <source>
        <dbReference type="ARBA" id="ARBA00022692"/>
    </source>
</evidence>
<keyword evidence="3 6" id="KW-1133">Transmembrane helix</keyword>